<gene>
    <name evidence="1" type="ORF">KL940_002732</name>
</gene>
<organism evidence="1 2">
    <name type="scientific">Pichia angusta</name>
    <name type="common">Yeast</name>
    <name type="synonym">Hansenula polymorpha</name>
    <dbReference type="NCBI Taxonomy" id="870730"/>
    <lineage>
        <taxon>Eukaryota</taxon>
        <taxon>Fungi</taxon>
        <taxon>Dikarya</taxon>
        <taxon>Ascomycota</taxon>
        <taxon>Saccharomycotina</taxon>
        <taxon>Pichiomycetes</taxon>
        <taxon>Pichiales</taxon>
        <taxon>Pichiaceae</taxon>
        <taxon>Ogataea</taxon>
    </lineage>
</organism>
<comment type="caution">
    <text evidence="1">The sequence shown here is derived from an EMBL/GenBank/DDBJ whole genome shotgun (WGS) entry which is preliminary data.</text>
</comment>
<dbReference type="EMBL" id="JAHLVD010000006">
    <property type="protein sequence ID" value="KAG7849702.1"/>
    <property type="molecule type" value="Genomic_DNA"/>
</dbReference>
<accession>A0ABQ7RX76</accession>
<keyword evidence="2" id="KW-1185">Reference proteome</keyword>
<protein>
    <submittedName>
        <fullName evidence="1">Uncharacterized protein</fullName>
    </submittedName>
</protein>
<evidence type="ECO:0000313" key="2">
    <source>
        <dbReference type="Proteomes" id="UP001197328"/>
    </source>
</evidence>
<dbReference type="Proteomes" id="UP001197328">
    <property type="component" value="Unassembled WGS sequence"/>
</dbReference>
<proteinExistence type="predicted"/>
<name>A0ABQ7RX76_PICAN</name>
<sequence length="179" mass="20109">MAERFWQVAFAGNNNRAILRGRNGAWKEGSTGINTTWQCTPLSVQCSEPDQVELDEEPRLNKSSGVLDKHSHSSATWTTVPCMRIGISSGVSRWKAGTVHLRDMLALYVLHSQPYQCTEEFSSVVISTWAIQVYLKPSNVGFSSFPSGIRVVEVTPQWLARVGEITSLLFMYPRLNCWQ</sequence>
<reference evidence="1 2" key="1">
    <citation type="journal article" date="2021" name="G3 (Bethesda)">
        <title>Genomic diversity, chromosomal rearrangements, and interspecies hybridization in the ogataea polymorpha species complex.</title>
        <authorList>
            <person name="Hanson S.J."/>
            <person name="Cinneide E.O."/>
            <person name="Salzberg L.I."/>
            <person name="Wolfe K.H."/>
            <person name="McGowan J."/>
            <person name="Fitzpatrick D.A."/>
            <person name="Matlin K."/>
        </authorList>
    </citation>
    <scope>NUCLEOTIDE SEQUENCE [LARGE SCALE GENOMIC DNA]</scope>
    <source>
        <strain evidence="1">51-138</strain>
    </source>
</reference>
<evidence type="ECO:0000313" key="1">
    <source>
        <dbReference type="EMBL" id="KAG7849702.1"/>
    </source>
</evidence>